<organism evidence="2 3">
    <name type="scientific">Candidula unifasciata</name>
    <dbReference type="NCBI Taxonomy" id="100452"/>
    <lineage>
        <taxon>Eukaryota</taxon>
        <taxon>Metazoa</taxon>
        <taxon>Spiralia</taxon>
        <taxon>Lophotrochozoa</taxon>
        <taxon>Mollusca</taxon>
        <taxon>Gastropoda</taxon>
        <taxon>Heterobranchia</taxon>
        <taxon>Euthyneura</taxon>
        <taxon>Panpulmonata</taxon>
        <taxon>Eupulmonata</taxon>
        <taxon>Stylommatophora</taxon>
        <taxon>Helicina</taxon>
        <taxon>Helicoidea</taxon>
        <taxon>Geomitridae</taxon>
        <taxon>Candidula</taxon>
    </lineage>
</organism>
<dbReference type="EMBL" id="CAJHNH020000955">
    <property type="protein sequence ID" value="CAG5120704.1"/>
    <property type="molecule type" value="Genomic_DNA"/>
</dbReference>
<keyword evidence="3" id="KW-1185">Reference proteome</keyword>
<keyword evidence="1" id="KW-0812">Transmembrane</keyword>
<evidence type="ECO:0000256" key="1">
    <source>
        <dbReference type="SAM" id="Phobius"/>
    </source>
</evidence>
<sequence length="187" mass="20333">MARQLTTSASDAVLAISVLYFIYNIFWVNFFACIGLGIQGAAAAFGVVRFAQSRPEGQVYDYHLMTSWLAQVVGMPLLAVGVCHKDLPVMMNLNLMIMVAVLIGCRFLAPGMRHLATQSCAGFGLLTVVIVALRSYNIYALLACAVYVASSKVIGSEGKLSWFYRVDLLHIGLAVGNVLFAWGFLDL</sequence>
<accession>A0A8S3YUL5</accession>
<feature type="transmembrane region" description="Helical" evidence="1">
    <location>
        <begin position="162"/>
        <end position="185"/>
    </location>
</feature>
<dbReference type="OrthoDB" id="6019940at2759"/>
<feature type="transmembrane region" description="Helical" evidence="1">
    <location>
        <begin position="121"/>
        <end position="150"/>
    </location>
</feature>
<evidence type="ECO:0000313" key="2">
    <source>
        <dbReference type="EMBL" id="CAG5120704.1"/>
    </source>
</evidence>
<name>A0A8S3YUL5_9EUPU</name>
<feature type="transmembrane region" description="Helical" evidence="1">
    <location>
        <begin position="62"/>
        <end position="82"/>
    </location>
</feature>
<protein>
    <submittedName>
        <fullName evidence="2">Uncharacterized protein</fullName>
    </submittedName>
</protein>
<comment type="caution">
    <text evidence="2">The sequence shown here is derived from an EMBL/GenBank/DDBJ whole genome shotgun (WGS) entry which is preliminary data.</text>
</comment>
<gene>
    <name evidence="2" type="ORF">CUNI_LOCUS6262</name>
</gene>
<feature type="transmembrane region" description="Helical" evidence="1">
    <location>
        <begin position="12"/>
        <end position="42"/>
    </location>
</feature>
<proteinExistence type="predicted"/>
<feature type="transmembrane region" description="Helical" evidence="1">
    <location>
        <begin position="89"/>
        <end position="109"/>
    </location>
</feature>
<keyword evidence="1" id="KW-0472">Membrane</keyword>
<keyword evidence="1" id="KW-1133">Transmembrane helix</keyword>
<dbReference type="AlphaFoldDB" id="A0A8S3YUL5"/>
<evidence type="ECO:0000313" key="3">
    <source>
        <dbReference type="Proteomes" id="UP000678393"/>
    </source>
</evidence>
<dbReference type="Proteomes" id="UP000678393">
    <property type="component" value="Unassembled WGS sequence"/>
</dbReference>
<reference evidence="2" key="1">
    <citation type="submission" date="2021-04" db="EMBL/GenBank/DDBJ databases">
        <authorList>
            <consortium name="Molecular Ecology Group"/>
        </authorList>
    </citation>
    <scope>NUCLEOTIDE SEQUENCE</scope>
</reference>